<name>A0A267DG43_9PLAT</name>
<evidence type="ECO:0000313" key="2">
    <source>
        <dbReference type="EMBL" id="PAA48126.1"/>
    </source>
</evidence>
<sequence length="168" mass="18082">DYSVGEDFYLRGKKNEIVEHSGKLLTSSDLTLKSPVPRVLTRHKSPLNRRHRRSTEGLSGRWLAPPAAPKLGGGGAQRQLRWRPKRRRWPNPLAAIRSSSAEAARSGTAATTCCQRLATAGSSAAVGRTSAMKSHLVGPPTPPAGYGWTDRTVSGTSMPSCTACRPPR</sequence>
<accession>A0A267DG43</accession>
<feature type="region of interest" description="Disordered" evidence="1">
    <location>
        <begin position="131"/>
        <end position="168"/>
    </location>
</feature>
<gene>
    <name evidence="2" type="ORF">BOX15_Mlig009959g2</name>
</gene>
<proteinExistence type="predicted"/>
<organism evidence="2 3">
    <name type="scientific">Macrostomum lignano</name>
    <dbReference type="NCBI Taxonomy" id="282301"/>
    <lineage>
        <taxon>Eukaryota</taxon>
        <taxon>Metazoa</taxon>
        <taxon>Spiralia</taxon>
        <taxon>Lophotrochozoa</taxon>
        <taxon>Platyhelminthes</taxon>
        <taxon>Rhabditophora</taxon>
        <taxon>Macrostomorpha</taxon>
        <taxon>Macrostomida</taxon>
        <taxon>Macrostomidae</taxon>
        <taxon>Macrostomum</taxon>
    </lineage>
</organism>
<evidence type="ECO:0000313" key="3">
    <source>
        <dbReference type="Proteomes" id="UP000215902"/>
    </source>
</evidence>
<reference evidence="2 3" key="1">
    <citation type="submission" date="2017-06" db="EMBL/GenBank/DDBJ databases">
        <title>A platform for efficient transgenesis in Macrostomum lignano, a flatworm model organism for stem cell research.</title>
        <authorList>
            <person name="Berezikov E."/>
        </authorList>
    </citation>
    <scope>NUCLEOTIDE SEQUENCE [LARGE SCALE GENOMIC DNA]</scope>
    <source>
        <strain evidence="2">DV1</strain>
        <tissue evidence="2">Whole organism</tissue>
    </source>
</reference>
<dbReference type="Proteomes" id="UP000215902">
    <property type="component" value="Unassembled WGS sequence"/>
</dbReference>
<protein>
    <submittedName>
        <fullName evidence="2">Uncharacterized protein</fullName>
    </submittedName>
</protein>
<dbReference type="AlphaFoldDB" id="A0A267DG43"/>
<feature type="region of interest" description="Disordered" evidence="1">
    <location>
        <begin position="46"/>
        <end position="80"/>
    </location>
</feature>
<comment type="caution">
    <text evidence="2">The sequence shown here is derived from an EMBL/GenBank/DDBJ whole genome shotgun (WGS) entry which is preliminary data.</text>
</comment>
<evidence type="ECO:0000256" key="1">
    <source>
        <dbReference type="SAM" id="MobiDB-lite"/>
    </source>
</evidence>
<dbReference type="EMBL" id="NIVC01004229">
    <property type="protein sequence ID" value="PAA48126.1"/>
    <property type="molecule type" value="Genomic_DNA"/>
</dbReference>
<feature type="compositionally biased region" description="Polar residues" evidence="1">
    <location>
        <begin position="151"/>
        <end position="160"/>
    </location>
</feature>
<keyword evidence="3" id="KW-1185">Reference proteome</keyword>
<feature type="non-terminal residue" evidence="2">
    <location>
        <position position="1"/>
    </location>
</feature>